<evidence type="ECO:0000313" key="3">
    <source>
        <dbReference type="EMBL" id="KAF3451963.1"/>
    </source>
</evidence>
<organism evidence="3 4">
    <name type="scientific">Rhamnella rubrinervis</name>
    <dbReference type="NCBI Taxonomy" id="2594499"/>
    <lineage>
        <taxon>Eukaryota</taxon>
        <taxon>Viridiplantae</taxon>
        <taxon>Streptophyta</taxon>
        <taxon>Embryophyta</taxon>
        <taxon>Tracheophyta</taxon>
        <taxon>Spermatophyta</taxon>
        <taxon>Magnoliopsida</taxon>
        <taxon>eudicotyledons</taxon>
        <taxon>Gunneridae</taxon>
        <taxon>Pentapetalae</taxon>
        <taxon>rosids</taxon>
        <taxon>fabids</taxon>
        <taxon>Rosales</taxon>
        <taxon>Rhamnaceae</taxon>
        <taxon>rhamnoid group</taxon>
        <taxon>Rhamneae</taxon>
        <taxon>Rhamnella</taxon>
    </lineage>
</organism>
<feature type="region of interest" description="Disordered" evidence="1">
    <location>
        <begin position="164"/>
        <end position="185"/>
    </location>
</feature>
<keyword evidence="2" id="KW-0472">Membrane</keyword>
<gene>
    <name evidence="3" type="ORF">FNV43_RR08059</name>
</gene>
<keyword evidence="2" id="KW-1133">Transmembrane helix</keyword>
<evidence type="ECO:0000256" key="2">
    <source>
        <dbReference type="SAM" id="Phobius"/>
    </source>
</evidence>
<proteinExistence type="predicted"/>
<keyword evidence="4" id="KW-1185">Reference proteome</keyword>
<evidence type="ECO:0000313" key="4">
    <source>
        <dbReference type="Proteomes" id="UP000796880"/>
    </source>
</evidence>
<feature type="transmembrane region" description="Helical" evidence="2">
    <location>
        <begin position="197"/>
        <end position="215"/>
    </location>
</feature>
<evidence type="ECO:0008006" key="5">
    <source>
        <dbReference type="Google" id="ProtNLM"/>
    </source>
</evidence>
<keyword evidence="2" id="KW-0812">Transmembrane</keyword>
<comment type="caution">
    <text evidence="3">The sequence shown here is derived from an EMBL/GenBank/DDBJ whole genome shotgun (WGS) entry which is preliminary data.</text>
</comment>
<sequence length="217" mass="24299">MMIECPDVGCEAVLEPQLWPSIIPKKVFGRWENNAPKCKHETEKDDDMREKEDDISLTTLARTMKWTRCPDCNIHVGKTYGCSLDLQVSIPSWVACGCRFCYACGLKKCRCLTESGIAECRRPWPRNSTPAFNPRPLVCLGMVNTYGGYEVLAESTPCVHKNEKQGNEASIEPPPRPHNTLVNSRHEHPPHAVVGDAYFLLLFVVCVSLLLLALGDL</sequence>
<dbReference type="Proteomes" id="UP000796880">
    <property type="component" value="Unassembled WGS sequence"/>
</dbReference>
<dbReference type="AlphaFoldDB" id="A0A8K0HHV3"/>
<reference evidence="3" key="1">
    <citation type="submission" date="2020-03" db="EMBL/GenBank/DDBJ databases">
        <title>A high-quality chromosome-level genome assembly of a woody plant with both climbing and erect habits, Rhamnella rubrinervis.</title>
        <authorList>
            <person name="Lu Z."/>
            <person name="Yang Y."/>
            <person name="Zhu X."/>
            <person name="Sun Y."/>
        </authorList>
    </citation>
    <scope>NUCLEOTIDE SEQUENCE</scope>
    <source>
        <strain evidence="3">BYM</strain>
        <tissue evidence="3">Leaf</tissue>
    </source>
</reference>
<protein>
    <recommendedName>
        <fullName evidence="5">RING-type domain-containing protein</fullName>
    </recommendedName>
</protein>
<name>A0A8K0HHV3_9ROSA</name>
<evidence type="ECO:0000256" key="1">
    <source>
        <dbReference type="SAM" id="MobiDB-lite"/>
    </source>
</evidence>
<dbReference type="EMBL" id="VOIH02000003">
    <property type="protein sequence ID" value="KAF3451963.1"/>
    <property type="molecule type" value="Genomic_DNA"/>
</dbReference>
<accession>A0A8K0HHV3</accession>